<dbReference type="STRING" id="1705394.SP60_06615"/>
<keyword evidence="3" id="KW-1185">Reference proteome</keyword>
<dbReference type="KEGG" id="tho:SP60_06615"/>
<name>A0A0M4NJM6_9GAMM</name>
<dbReference type="AlphaFoldDB" id="A0A0M4NJM6"/>
<dbReference type="OrthoDB" id="7057085at2"/>
<evidence type="ECO:0000313" key="3">
    <source>
        <dbReference type="Proteomes" id="UP000058020"/>
    </source>
</evidence>
<keyword evidence="1" id="KW-0472">Membrane</keyword>
<feature type="transmembrane region" description="Helical" evidence="1">
    <location>
        <begin position="6"/>
        <end position="24"/>
    </location>
</feature>
<proteinExistence type="predicted"/>
<dbReference type="Proteomes" id="UP000058020">
    <property type="component" value="Chromosome"/>
</dbReference>
<organism evidence="2 3">
    <name type="scientific">Candidatus Thioglobus autotrophicus</name>
    <dbReference type="NCBI Taxonomy" id="1705394"/>
    <lineage>
        <taxon>Bacteria</taxon>
        <taxon>Pseudomonadati</taxon>
        <taxon>Pseudomonadota</taxon>
        <taxon>Gammaproteobacteria</taxon>
        <taxon>Candidatus Pseudothioglobaceae</taxon>
        <taxon>Candidatus Thioglobus</taxon>
    </lineage>
</organism>
<reference evidence="2 3" key="1">
    <citation type="journal article" date="2015" name="Genome Announc.">
        <title>Genome Sequence of 'Candidatus Thioglobus autotrophica' Strain EF1, a Chemoautotroph from the SUP05 Clade of Marine Gammaproteobacteria.</title>
        <authorList>
            <person name="Shah V."/>
            <person name="Morris R.M."/>
        </authorList>
    </citation>
    <scope>NUCLEOTIDE SEQUENCE [LARGE SCALE GENOMIC DNA]</scope>
    <source>
        <strain evidence="2 3">EF1</strain>
    </source>
</reference>
<accession>A0A0M4NJM6</accession>
<sequence length="207" mass="23610">MKERHIVGYTLLGSILAFLLIFLLTRDVEMPENQAMPWQSYLNEQGQTVVFELTMGRSQLIDAARQFGVEIEASLFEREHIEPELEVYFPSTKVGGIGANIILNLAVDAQHLEMLRKNIDQSMLMPSGVKKTTFTTTGEALMSHYQIKSLSFVPKTDLSEEVMLNLFGKPEQIESASPSVSYWHYPQKGLRIIVDDEHKEILEFFNQ</sequence>
<evidence type="ECO:0000256" key="1">
    <source>
        <dbReference type="SAM" id="Phobius"/>
    </source>
</evidence>
<dbReference type="RefSeq" id="WP_053951875.1">
    <property type="nucleotide sequence ID" value="NZ_CP010552.1"/>
</dbReference>
<evidence type="ECO:0000313" key="2">
    <source>
        <dbReference type="EMBL" id="ALE52900.1"/>
    </source>
</evidence>
<protein>
    <submittedName>
        <fullName evidence="2">Uncharacterized protein</fullName>
    </submittedName>
</protein>
<gene>
    <name evidence="2" type="ORF">SP60_06615</name>
</gene>
<keyword evidence="1" id="KW-0812">Transmembrane</keyword>
<dbReference type="EMBL" id="CP010552">
    <property type="protein sequence ID" value="ALE52900.1"/>
    <property type="molecule type" value="Genomic_DNA"/>
</dbReference>
<keyword evidence="1" id="KW-1133">Transmembrane helix</keyword>